<protein>
    <recommendedName>
        <fullName evidence="2">HNH nuclease domain-containing protein</fullName>
    </recommendedName>
</protein>
<feature type="region of interest" description="Disordered" evidence="1">
    <location>
        <begin position="181"/>
        <end position="212"/>
    </location>
</feature>
<feature type="compositionally biased region" description="Acidic residues" evidence="1">
    <location>
        <begin position="456"/>
        <end position="468"/>
    </location>
</feature>
<proteinExistence type="predicted"/>
<dbReference type="InterPro" id="IPR003615">
    <property type="entry name" value="HNH_nuc"/>
</dbReference>
<name>A0A1A0M9X3_MYCMU</name>
<feature type="region of interest" description="Disordered" evidence="1">
    <location>
        <begin position="420"/>
        <end position="468"/>
    </location>
</feature>
<evidence type="ECO:0000256" key="1">
    <source>
        <dbReference type="SAM" id="MobiDB-lite"/>
    </source>
</evidence>
<dbReference type="RefSeq" id="WP_064860190.1">
    <property type="nucleotide sequence ID" value="NZ_LZSF01000226.1"/>
</dbReference>
<comment type="caution">
    <text evidence="3">The sequence shown here is derived from an EMBL/GenBank/DDBJ whole genome shotgun (WGS) entry which is preliminary data.</text>
</comment>
<dbReference type="OrthoDB" id="4774865at2"/>
<reference evidence="3 4" key="1">
    <citation type="submission" date="2016-06" db="EMBL/GenBank/DDBJ databases">
        <authorList>
            <person name="Kjaerup R.B."/>
            <person name="Dalgaard T.S."/>
            <person name="Juul-Madsen H.R."/>
        </authorList>
    </citation>
    <scope>NUCLEOTIDE SEQUENCE [LARGE SCALE GENOMIC DNA]</scope>
    <source>
        <strain evidence="3 4">1199456.5</strain>
    </source>
</reference>
<dbReference type="SMART" id="SM00507">
    <property type="entry name" value="HNHc"/>
    <property type="match status" value="1"/>
</dbReference>
<dbReference type="CDD" id="cd00085">
    <property type="entry name" value="HNHc"/>
    <property type="match status" value="1"/>
</dbReference>
<accession>A0A1A0M9X3</accession>
<dbReference type="EMBL" id="LZSF01000226">
    <property type="protein sequence ID" value="OBA82195.1"/>
    <property type="molecule type" value="Genomic_DNA"/>
</dbReference>
<evidence type="ECO:0000313" key="3">
    <source>
        <dbReference type="EMBL" id="OBA82195.1"/>
    </source>
</evidence>
<dbReference type="AlphaFoldDB" id="A0A1A0M9X3"/>
<dbReference type="Proteomes" id="UP000093962">
    <property type="component" value="Unassembled WGS sequence"/>
</dbReference>
<sequence length="468" mass="50656">MGFVDPAAVEEAYAVYEAAAARLASLDYSGLPIAVLLGLQSRRETLKCAAEAVDHQILAAAQTQATAKDIGAKNWPEVLHIRLRISREEARRRVRDCDHLGPRSAITGEALGPVWELVAAALAEGAINIEHVAEIAAFFAKVPLWVDPVTLAQCERDLVAAARYKTPEELRRAAADLLYRLDQDGPEPDDTERDRKRGIAHGKQRSDGTSDVVGTLTPEARAYWDAIYDKYAAPGMCNPADETPCYSGTPTAEQIANDTRTLAQRQHDAQMWVARMALTSGMLGEHNGLPVSVVATCTVTDLEKRAGVAVTHTGTKLPVKDLIRMAAQGSDNYLAVFDDHTGQPLYLGRAARTASTAQRLALFARDLGCTKPNCTAPASRSQAHHVNTNWRDDGPTDITNLTLACGPDNRLADTGGWTTTMGPDGRTHWTPPPLLDVGQPRTNQYHHPTLYPTERGDDDGDESDSAAS</sequence>
<evidence type="ECO:0000259" key="2">
    <source>
        <dbReference type="SMART" id="SM00507"/>
    </source>
</evidence>
<gene>
    <name evidence="3" type="ORF">A5642_27730</name>
</gene>
<feature type="domain" description="HNH nuclease" evidence="2">
    <location>
        <begin position="357"/>
        <end position="410"/>
    </location>
</feature>
<organism evidence="3 4">
    <name type="scientific">Mycolicibacterium mucogenicum</name>
    <name type="common">Mycobacterium mucogenicum</name>
    <dbReference type="NCBI Taxonomy" id="56689"/>
    <lineage>
        <taxon>Bacteria</taxon>
        <taxon>Bacillati</taxon>
        <taxon>Actinomycetota</taxon>
        <taxon>Actinomycetes</taxon>
        <taxon>Mycobacteriales</taxon>
        <taxon>Mycobacteriaceae</taxon>
        <taxon>Mycolicibacterium</taxon>
    </lineage>
</organism>
<evidence type="ECO:0000313" key="4">
    <source>
        <dbReference type="Proteomes" id="UP000093962"/>
    </source>
</evidence>
<dbReference type="InterPro" id="IPR003870">
    <property type="entry name" value="DUF222"/>
</dbReference>
<dbReference type="Pfam" id="PF02720">
    <property type="entry name" value="DUF222"/>
    <property type="match status" value="1"/>
</dbReference>